<dbReference type="AlphaFoldDB" id="A0A4Z2GK90"/>
<gene>
    <name evidence="10" type="primary">Trpm2_1</name>
    <name evidence="10" type="ORF">EYF80_035812</name>
</gene>
<evidence type="ECO:0000256" key="6">
    <source>
        <dbReference type="ARBA" id="ARBA00023136"/>
    </source>
</evidence>
<dbReference type="Pfam" id="PF25508">
    <property type="entry name" value="TRPM2"/>
    <property type="match status" value="1"/>
</dbReference>
<keyword evidence="10" id="KW-0675">Receptor</keyword>
<evidence type="ECO:0000259" key="8">
    <source>
        <dbReference type="Pfam" id="PF18139"/>
    </source>
</evidence>
<feature type="domain" description="TRPM-like" evidence="9">
    <location>
        <begin position="305"/>
        <end position="427"/>
    </location>
</feature>
<dbReference type="OrthoDB" id="310870at2759"/>
<organism evidence="10 11">
    <name type="scientific">Liparis tanakae</name>
    <name type="common">Tanaka's snailfish</name>
    <dbReference type="NCBI Taxonomy" id="230148"/>
    <lineage>
        <taxon>Eukaryota</taxon>
        <taxon>Metazoa</taxon>
        <taxon>Chordata</taxon>
        <taxon>Craniata</taxon>
        <taxon>Vertebrata</taxon>
        <taxon>Euteleostomi</taxon>
        <taxon>Actinopterygii</taxon>
        <taxon>Neopterygii</taxon>
        <taxon>Teleostei</taxon>
        <taxon>Neoteleostei</taxon>
        <taxon>Acanthomorphata</taxon>
        <taxon>Eupercaria</taxon>
        <taxon>Perciformes</taxon>
        <taxon>Cottioidei</taxon>
        <taxon>Cottales</taxon>
        <taxon>Liparidae</taxon>
        <taxon>Liparis</taxon>
    </lineage>
</organism>
<evidence type="ECO:0000256" key="3">
    <source>
        <dbReference type="ARBA" id="ARBA00022692"/>
    </source>
</evidence>
<dbReference type="EMBL" id="SRLO01000500">
    <property type="protein sequence ID" value="TNN53988.1"/>
    <property type="molecule type" value="Genomic_DNA"/>
</dbReference>
<evidence type="ECO:0000256" key="7">
    <source>
        <dbReference type="ARBA" id="ARBA00023303"/>
    </source>
</evidence>
<evidence type="ECO:0000313" key="11">
    <source>
        <dbReference type="Proteomes" id="UP000314294"/>
    </source>
</evidence>
<keyword evidence="5" id="KW-0406">Ion transport</keyword>
<sequence>MEMSVKIGPLLSSGAWIITGGTHAGVMKHVGRAVRDHGLSSSTQGHIVAIGVATWGIIHNRDALVHSEGCFPAHYEMDIKGQGRLSCLDNNHTHFLLVDDGTHGHYGVEIELRSRLEKCISGKRLGNTEGRMTIPAVCVVLDGGPGTLHVSSQLSVPRRLRLCLTVPCVSSQTIYNAMLNGTPCVVLEGSGRIADVISQVAGLPLSRISIALIHQLMKKFFGKEYDNFPHEKIIEWTKKIQDIIRMSQWLTIFRTSEDNHGDVDVAILQALLKASRNSETLGMESWKRQLELAITWNRVDLAETEIFTEESQWKSCDLHWAMFSALVGNKPQFVRLLLENGVSLRDFLQDEDTLCELYKQLPGGIFLRKLAKRVHSSCGSRRKALRIRPRAHLDHGEMISMTHVSDEVRHLLGSFTHALYPPPLVTYSMELSTSISVSSWTELVITLRVVGLGDADVFRELICIYLFIS</sequence>
<keyword evidence="2" id="KW-0813">Transport</keyword>
<evidence type="ECO:0000256" key="4">
    <source>
        <dbReference type="ARBA" id="ARBA00022989"/>
    </source>
</evidence>
<dbReference type="InterPro" id="IPR050927">
    <property type="entry name" value="TRPM"/>
</dbReference>
<reference evidence="10 11" key="1">
    <citation type="submission" date="2019-03" db="EMBL/GenBank/DDBJ databases">
        <title>First draft genome of Liparis tanakae, snailfish: a comprehensive survey of snailfish specific genes.</title>
        <authorList>
            <person name="Kim W."/>
            <person name="Song I."/>
            <person name="Jeong J.-H."/>
            <person name="Kim D."/>
            <person name="Kim S."/>
            <person name="Ryu S."/>
            <person name="Song J.Y."/>
            <person name="Lee S.K."/>
        </authorList>
    </citation>
    <scope>NUCLEOTIDE SEQUENCE [LARGE SCALE GENOMIC DNA]</scope>
    <source>
        <tissue evidence="10">Muscle</tissue>
    </source>
</reference>
<name>A0A4Z2GK90_9TELE</name>
<evidence type="ECO:0000256" key="1">
    <source>
        <dbReference type="ARBA" id="ARBA00004141"/>
    </source>
</evidence>
<keyword evidence="6" id="KW-0472">Membrane</keyword>
<dbReference type="InterPro" id="IPR041491">
    <property type="entry name" value="TRPM_SLOG"/>
</dbReference>
<keyword evidence="4" id="KW-1133">Transmembrane helix</keyword>
<proteinExistence type="predicted"/>
<dbReference type="GO" id="GO:0005886">
    <property type="term" value="C:plasma membrane"/>
    <property type="evidence" value="ECO:0007669"/>
    <property type="project" value="TreeGrafter"/>
</dbReference>
<protein>
    <submittedName>
        <fullName evidence="10">Transient receptor potential cation channel subfamily M member 2</fullName>
    </submittedName>
</protein>
<evidence type="ECO:0000313" key="10">
    <source>
        <dbReference type="EMBL" id="TNN53988.1"/>
    </source>
</evidence>
<keyword evidence="11" id="KW-1185">Reference proteome</keyword>
<dbReference type="InterPro" id="IPR057366">
    <property type="entry name" value="TRPM-like"/>
</dbReference>
<dbReference type="PANTHER" id="PTHR13800">
    <property type="entry name" value="TRANSIENT RECEPTOR POTENTIAL CATION CHANNEL, SUBFAMILY M, MEMBER 6"/>
    <property type="match status" value="1"/>
</dbReference>
<evidence type="ECO:0000259" key="9">
    <source>
        <dbReference type="Pfam" id="PF25508"/>
    </source>
</evidence>
<dbReference type="PANTHER" id="PTHR13800:SF2">
    <property type="entry name" value="TRANSIENT RECEPTOR POTENTIAL CATION CHANNEL SUBFAMILY M MEMBER 2"/>
    <property type="match status" value="1"/>
</dbReference>
<feature type="domain" description="TRPM SLOG" evidence="8">
    <location>
        <begin position="12"/>
        <end position="152"/>
    </location>
</feature>
<keyword evidence="7" id="KW-0407">Ion channel</keyword>
<dbReference type="GO" id="GO:0099604">
    <property type="term" value="F:ligand-gated calcium channel activity"/>
    <property type="evidence" value="ECO:0007669"/>
    <property type="project" value="TreeGrafter"/>
</dbReference>
<accession>A0A4Z2GK90</accession>
<comment type="caution">
    <text evidence="10">The sequence shown here is derived from an EMBL/GenBank/DDBJ whole genome shotgun (WGS) entry which is preliminary data.</text>
</comment>
<dbReference type="Pfam" id="PF18139">
    <property type="entry name" value="LSDAT_euk"/>
    <property type="match status" value="1"/>
</dbReference>
<keyword evidence="3" id="KW-0812">Transmembrane</keyword>
<comment type="subcellular location">
    <subcellularLocation>
        <location evidence="1">Membrane</location>
        <topology evidence="1">Multi-pass membrane protein</topology>
    </subcellularLocation>
</comment>
<dbReference type="Proteomes" id="UP000314294">
    <property type="component" value="Unassembled WGS sequence"/>
</dbReference>
<evidence type="ECO:0000256" key="2">
    <source>
        <dbReference type="ARBA" id="ARBA00022448"/>
    </source>
</evidence>
<evidence type="ECO:0000256" key="5">
    <source>
        <dbReference type="ARBA" id="ARBA00023065"/>
    </source>
</evidence>